<dbReference type="InterPro" id="IPR002549">
    <property type="entry name" value="AI-2E-like"/>
</dbReference>
<protein>
    <submittedName>
        <fullName evidence="9">AI-2E family transporter</fullName>
    </submittedName>
</protein>
<proteinExistence type="inferred from homology"/>
<feature type="transmembrane region" description="Helical" evidence="8">
    <location>
        <begin position="142"/>
        <end position="170"/>
    </location>
</feature>
<dbReference type="PANTHER" id="PTHR21716:SF53">
    <property type="entry name" value="PERMEASE PERM-RELATED"/>
    <property type="match status" value="1"/>
</dbReference>
<evidence type="ECO:0000256" key="3">
    <source>
        <dbReference type="ARBA" id="ARBA00022448"/>
    </source>
</evidence>
<keyword evidence="7 8" id="KW-0472">Membrane</keyword>
<gene>
    <name evidence="9" type="ORF">GCM10023231_15080</name>
</gene>
<feature type="transmembrane region" description="Helical" evidence="8">
    <location>
        <begin position="20"/>
        <end position="51"/>
    </location>
</feature>
<evidence type="ECO:0000256" key="5">
    <source>
        <dbReference type="ARBA" id="ARBA00022692"/>
    </source>
</evidence>
<dbReference type="Proteomes" id="UP001501411">
    <property type="component" value="Unassembled WGS sequence"/>
</dbReference>
<feature type="transmembrane region" description="Helical" evidence="8">
    <location>
        <begin position="303"/>
        <end position="334"/>
    </location>
</feature>
<evidence type="ECO:0000256" key="6">
    <source>
        <dbReference type="ARBA" id="ARBA00022989"/>
    </source>
</evidence>
<organism evidence="9 10">
    <name type="scientific">Olivibacter ginsenosidimutans</name>
    <dbReference type="NCBI Taxonomy" id="1176537"/>
    <lineage>
        <taxon>Bacteria</taxon>
        <taxon>Pseudomonadati</taxon>
        <taxon>Bacteroidota</taxon>
        <taxon>Sphingobacteriia</taxon>
        <taxon>Sphingobacteriales</taxon>
        <taxon>Sphingobacteriaceae</taxon>
        <taxon>Olivibacter</taxon>
    </lineage>
</organism>
<keyword evidence="10" id="KW-1185">Reference proteome</keyword>
<evidence type="ECO:0000256" key="7">
    <source>
        <dbReference type="ARBA" id="ARBA00023136"/>
    </source>
</evidence>
<evidence type="ECO:0000256" key="1">
    <source>
        <dbReference type="ARBA" id="ARBA00004651"/>
    </source>
</evidence>
<evidence type="ECO:0000256" key="4">
    <source>
        <dbReference type="ARBA" id="ARBA00022475"/>
    </source>
</evidence>
<evidence type="ECO:0000313" key="9">
    <source>
        <dbReference type="EMBL" id="GAA4787923.1"/>
    </source>
</evidence>
<name>A0ABP9AZM2_9SPHI</name>
<dbReference type="Pfam" id="PF01594">
    <property type="entry name" value="AI-2E_transport"/>
    <property type="match status" value="1"/>
</dbReference>
<dbReference type="PANTHER" id="PTHR21716">
    <property type="entry name" value="TRANSMEMBRANE PROTEIN"/>
    <property type="match status" value="1"/>
</dbReference>
<sequence length="384" mass="42555">MTDSPNKKPYSYELASSLLALILIIAILFFLQSVLVPLMFAILIAISLYPVTQFLERFNMHRALSAILSVILAILIIAALIWFIIHQVLVIGHNGTDLQDKFLTIFNAIQRWVTIKFGVEPGEVTAKIKELSNKALANAGSYLSAAFGSVGGILAGVVIVPLFSFFLLYYRDFFREFFFHAFKSTPQDKVHETLNRIYSVVQSYLLGLITVMAIVAVLNTVGLLVMGIPYAWFFGTLASLLMLLPYIGIGIGSLLPALFALATKDSYWYAIGVIGWFQVVQFLEGNFITPNIVGSKVSINPLMAVIAILLGGMLFGLAGLILALPLTAVVKVLFDAIPSMKAFGFLIGEPEKYHLKKYSSMVLVKRWKLKDKLDQEKESTKEKK</sequence>
<feature type="transmembrane region" description="Helical" evidence="8">
    <location>
        <begin position="267"/>
        <end position="283"/>
    </location>
</feature>
<reference evidence="10" key="1">
    <citation type="journal article" date="2019" name="Int. J. Syst. Evol. Microbiol.">
        <title>The Global Catalogue of Microorganisms (GCM) 10K type strain sequencing project: providing services to taxonomists for standard genome sequencing and annotation.</title>
        <authorList>
            <consortium name="The Broad Institute Genomics Platform"/>
            <consortium name="The Broad Institute Genome Sequencing Center for Infectious Disease"/>
            <person name="Wu L."/>
            <person name="Ma J."/>
        </authorList>
    </citation>
    <scope>NUCLEOTIDE SEQUENCE [LARGE SCALE GENOMIC DNA]</scope>
    <source>
        <strain evidence="10">JCM 18200</strain>
    </source>
</reference>
<keyword evidence="5 8" id="KW-0812">Transmembrane</keyword>
<keyword evidence="4" id="KW-1003">Cell membrane</keyword>
<dbReference type="EMBL" id="BAABIQ010000008">
    <property type="protein sequence ID" value="GAA4787923.1"/>
    <property type="molecule type" value="Genomic_DNA"/>
</dbReference>
<comment type="caution">
    <text evidence="9">The sequence shown here is derived from an EMBL/GenBank/DDBJ whole genome shotgun (WGS) entry which is preliminary data.</text>
</comment>
<feature type="transmembrane region" description="Helical" evidence="8">
    <location>
        <begin position="63"/>
        <end position="85"/>
    </location>
</feature>
<comment type="subcellular location">
    <subcellularLocation>
        <location evidence="1">Cell membrane</location>
        <topology evidence="1">Multi-pass membrane protein</topology>
    </subcellularLocation>
</comment>
<accession>A0ABP9AZM2</accession>
<evidence type="ECO:0000256" key="8">
    <source>
        <dbReference type="SAM" id="Phobius"/>
    </source>
</evidence>
<dbReference type="RefSeq" id="WP_345231142.1">
    <property type="nucleotide sequence ID" value="NZ_BAABIQ010000008.1"/>
</dbReference>
<feature type="transmembrane region" description="Helical" evidence="8">
    <location>
        <begin position="231"/>
        <end position="255"/>
    </location>
</feature>
<evidence type="ECO:0000313" key="10">
    <source>
        <dbReference type="Proteomes" id="UP001501411"/>
    </source>
</evidence>
<feature type="transmembrane region" description="Helical" evidence="8">
    <location>
        <begin position="204"/>
        <end position="225"/>
    </location>
</feature>
<comment type="similarity">
    <text evidence="2">Belongs to the autoinducer-2 exporter (AI-2E) (TC 2.A.86) family.</text>
</comment>
<keyword evidence="3" id="KW-0813">Transport</keyword>
<keyword evidence="6 8" id="KW-1133">Transmembrane helix</keyword>
<evidence type="ECO:0000256" key="2">
    <source>
        <dbReference type="ARBA" id="ARBA00009773"/>
    </source>
</evidence>